<feature type="signal peptide" evidence="1">
    <location>
        <begin position="1"/>
        <end position="18"/>
    </location>
</feature>
<dbReference type="AlphaFoldDB" id="A0A1Z3NCF2"/>
<proteinExistence type="predicted"/>
<evidence type="ECO:0000313" key="3">
    <source>
        <dbReference type="Proteomes" id="UP000197003"/>
    </source>
</evidence>
<organism evidence="2 3">
    <name type="scientific">Bdellovibrio bacteriovorus</name>
    <dbReference type="NCBI Taxonomy" id="959"/>
    <lineage>
        <taxon>Bacteria</taxon>
        <taxon>Pseudomonadati</taxon>
        <taxon>Bdellovibrionota</taxon>
        <taxon>Bdellovibrionia</taxon>
        <taxon>Bdellovibrionales</taxon>
        <taxon>Pseudobdellovibrionaceae</taxon>
        <taxon>Bdellovibrio</taxon>
    </lineage>
</organism>
<sequence length="118" mass="12620">MKFLTMFSVLILGGAAQAMTAKVVNSTDVRFMADLILTRASGGAPLSVVDDKILAPGEAFEKNYGVLDTNELVLRYEIISTDNKPICLGKVDVTSKSNFKLVVDGHPGMAPVDCKVSQ</sequence>
<accession>A0A1Z3NCF2</accession>
<evidence type="ECO:0000313" key="2">
    <source>
        <dbReference type="EMBL" id="ASD65163.1"/>
    </source>
</evidence>
<protein>
    <submittedName>
        <fullName evidence="2">Uncharacterized protein</fullName>
    </submittedName>
</protein>
<name>A0A1Z3NCF2_BDEBC</name>
<dbReference type="EMBL" id="CP020946">
    <property type="protein sequence ID" value="ASD65163.1"/>
    <property type="molecule type" value="Genomic_DNA"/>
</dbReference>
<dbReference type="Proteomes" id="UP000197003">
    <property type="component" value="Chromosome"/>
</dbReference>
<gene>
    <name evidence="2" type="ORF">B9G79_17095</name>
</gene>
<keyword evidence="1" id="KW-0732">Signal</keyword>
<dbReference type="OrthoDB" id="9866947at2"/>
<dbReference type="RefSeq" id="WP_088566565.1">
    <property type="nucleotide sequence ID" value="NZ_CP020946.1"/>
</dbReference>
<reference evidence="2 3" key="1">
    <citation type="submission" date="2017-04" db="EMBL/GenBank/DDBJ databases">
        <title>Whole genome sequence of Bdellovibrio bacteriovorus strain SSB218315.</title>
        <authorList>
            <person name="Oyedara O."/>
            <person name="Rodriguez-Perez M.A."/>
        </authorList>
    </citation>
    <scope>NUCLEOTIDE SEQUENCE [LARGE SCALE GENOMIC DNA]</scope>
    <source>
        <strain evidence="2 3">SSB218315</strain>
    </source>
</reference>
<evidence type="ECO:0000256" key="1">
    <source>
        <dbReference type="SAM" id="SignalP"/>
    </source>
</evidence>
<feature type="chain" id="PRO_5012125129" evidence="1">
    <location>
        <begin position="19"/>
        <end position="118"/>
    </location>
</feature>